<dbReference type="InterPro" id="IPR006172">
    <property type="entry name" value="DNA-dir_DNA_pol_B"/>
</dbReference>
<dbReference type="PANTHER" id="PTHR10322:SF23">
    <property type="entry name" value="DNA POLYMERASE DELTA CATALYTIC SUBUNIT"/>
    <property type="match status" value="1"/>
</dbReference>
<evidence type="ECO:0000256" key="10">
    <source>
        <dbReference type="ARBA" id="ARBA00022801"/>
    </source>
</evidence>
<keyword evidence="15 19" id="KW-0411">Iron-sulfur</keyword>
<dbReference type="Proteomes" id="UP001281761">
    <property type="component" value="Unassembled WGS sequence"/>
</dbReference>
<evidence type="ECO:0000256" key="14">
    <source>
        <dbReference type="ARBA" id="ARBA00023004"/>
    </source>
</evidence>
<accession>A0ABQ9XSX6</accession>
<keyword evidence="19" id="KW-0235">DNA replication</keyword>
<evidence type="ECO:0000256" key="8">
    <source>
        <dbReference type="ARBA" id="ARBA00022723"/>
    </source>
</evidence>
<evidence type="ECO:0000256" key="15">
    <source>
        <dbReference type="ARBA" id="ARBA00023014"/>
    </source>
</evidence>
<evidence type="ECO:0000313" key="24">
    <source>
        <dbReference type="Proteomes" id="UP001281761"/>
    </source>
</evidence>
<evidence type="ECO:0000256" key="9">
    <source>
        <dbReference type="ARBA" id="ARBA00022771"/>
    </source>
</evidence>
<dbReference type="Gene3D" id="3.30.420.10">
    <property type="entry name" value="Ribonuclease H-like superfamily/Ribonuclease H"/>
    <property type="match status" value="1"/>
</dbReference>
<keyword evidence="11 19" id="KW-0862">Zinc</keyword>
<dbReference type="InterPro" id="IPR025687">
    <property type="entry name" value="Znf-C4pol"/>
</dbReference>
<evidence type="ECO:0000259" key="22">
    <source>
        <dbReference type="Pfam" id="PF14260"/>
    </source>
</evidence>
<evidence type="ECO:0000256" key="7">
    <source>
        <dbReference type="ARBA" id="ARBA00022722"/>
    </source>
</evidence>
<proteinExistence type="inferred from homology"/>
<evidence type="ECO:0000256" key="17">
    <source>
        <dbReference type="ARBA" id="ARBA00023242"/>
    </source>
</evidence>
<evidence type="ECO:0000256" key="19">
    <source>
        <dbReference type="RuleBase" id="RU000442"/>
    </source>
</evidence>
<evidence type="ECO:0000256" key="3">
    <source>
        <dbReference type="ARBA" id="ARBA00005755"/>
    </source>
</evidence>
<keyword evidence="6 19" id="KW-0548">Nucleotidyltransferase</keyword>
<feature type="domain" description="DNA-directed DNA polymerase family B exonuclease" evidence="21">
    <location>
        <begin position="146"/>
        <end position="385"/>
    </location>
</feature>
<keyword evidence="14 19" id="KW-0408">Iron</keyword>
<gene>
    <name evidence="23" type="ORF">BLNAU_10902</name>
</gene>
<keyword evidence="10 23" id="KW-0378">Hydrolase</keyword>
<dbReference type="InterPro" id="IPR006134">
    <property type="entry name" value="DNA-dir_DNA_pol_B_multi_dom"/>
</dbReference>
<keyword evidence="7" id="KW-0540">Nuclease</keyword>
<comment type="caution">
    <text evidence="23">The sequence shown here is derived from an EMBL/GenBank/DDBJ whole genome shotgun (WGS) entry which is preliminary data.</text>
</comment>
<keyword evidence="12" id="KW-0269">Exonuclease</keyword>
<name>A0ABQ9XSX6_9EUKA</name>
<keyword evidence="24" id="KW-1185">Reference proteome</keyword>
<feature type="domain" description="C4-type zinc-finger of DNA polymerase delta" evidence="22">
    <location>
        <begin position="919"/>
        <end position="991"/>
    </location>
</feature>
<sequence>MSSLRFNTSPNYDLFKRQTPEVLQDENSPLRSKQGEVSQAPVVRFYGITAEGYSVITHCHGFIPYLYVELPRNFTDANIESLKTTLNAFATVRSIVRCRKKSLYHFQADYAEFLKIEVQIPSDVPKIRSELENGLNCKDVRTAPFTTYESNIDFVLRFLFDKEASGSCWIELPAEKYSLHPRQGDFPRTGTALYEADISFDDIVFKDTEGQYMSIAPLRILSFDIECQGRKGVFPQPEFDPVIQIAAHIQNYGSAEVEHRVMMTLNTCTPILGAHVFSFEREDQLLTAFKDFIVAADPDILTGYNIMNFDIPYLFNRARTLGLTEAHKIGRILGKPMTVRKSHFHSNQHGNRDTHDISIDGRVMIDMLTVMQNEHRMSSYSLNSVSQHFLGAQKEDVHWSIISDLQEKDAESRQRLAVYCLKDALLPLQLMDKLKVVANFTELSRVTGVPMSYLSIRGQQIRVISLLYRHANQKQMIVPCLKNQITEEKFQGATVIEPQCGFYEDPVVTLDFASLYPSIMICHNLCYSTLLHPEAASKLDKADYSRTPTGNFFIKSSLHKGLLPEILEWLLAARKRTREELALATDPMSKLVLNGRQLAFKVTANTVYGFTGAQVGRLPCLEISRSVTAYGRQMIDRTKAIVEGRYTTANGYDTDAKVIYGDTDSVMINFGIKDLPTAMARGKEAADLVTSVFDSPPIKLEFEKVYWPYLLIKKKRYAGLFWTKTDKFDKIDTKGIETVRRDNCAMVRLVYETCLQKILVERDIEGAKSFTKQIISDLLQNKIDLSLLLISKQLTHSAEQYETKQPHSELAKRMKERDGSGPGIGDRVFYVIVEGPKDAKIYDKSEDPQFVMDHGLSIDTDYYLHQQLAKPLERLFKPIMKKDFPKLLEGKHTRVIRKPRNTTSQATGMMQFVGVVRTCINCKAKMTKEEQGAVCAKCKPREPELLMDAQYSACRAEEQYSQVNAQCQRCSMSMHQPFLCSSRDCPLFYFRTKAKKDLEDCYELLKRFGPPCVFPDEYSECI</sequence>
<dbReference type="InterPro" id="IPR036397">
    <property type="entry name" value="RNaseH_sf"/>
</dbReference>
<dbReference type="CDD" id="cd05777">
    <property type="entry name" value="DNA_polB_delta_exo"/>
    <property type="match status" value="1"/>
</dbReference>
<dbReference type="Gene3D" id="3.90.1600.10">
    <property type="entry name" value="Palm domain of DNA polymerase"/>
    <property type="match status" value="1"/>
</dbReference>
<dbReference type="InterPro" id="IPR023211">
    <property type="entry name" value="DNA_pol_palm_dom_sf"/>
</dbReference>
<dbReference type="Pfam" id="PF14260">
    <property type="entry name" value="zf-C4pol"/>
    <property type="match status" value="1"/>
</dbReference>
<protein>
    <recommendedName>
        <fullName evidence="19">DNA polymerase</fullName>
        <ecNumber evidence="19">2.7.7.7</ecNumber>
    </recommendedName>
</protein>
<dbReference type="Pfam" id="PF03104">
    <property type="entry name" value="DNA_pol_B_exo1"/>
    <property type="match status" value="1"/>
</dbReference>
<dbReference type="InterPro" id="IPR012337">
    <property type="entry name" value="RNaseH-like_sf"/>
</dbReference>
<evidence type="ECO:0000256" key="12">
    <source>
        <dbReference type="ARBA" id="ARBA00022839"/>
    </source>
</evidence>
<dbReference type="PROSITE" id="PS00116">
    <property type="entry name" value="DNA_POLYMERASE_B"/>
    <property type="match status" value="1"/>
</dbReference>
<evidence type="ECO:0000256" key="1">
    <source>
        <dbReference type="ARBA" id="ARBA00001966"/>
    </source>
</evidence>
<dbReference type="SUPFAM" id="SSF53098">
    <property type="entry name" value="Ribonuclease H-like"/>
    <property type="match status" value="1"/>
</dbReference>
<dbReference type="SMART" id="SM00486">
    <property type="entry name" value="POLBc"/>
    <property type="match status" value="1"/>
</dbReference>
<dbReference type="CDD" id="cd05533">
    <property type="entry name" value="POLBc_delta"/>
    <property type="match status" value="1"/>
</dbReference>
<keyword evidence="13 19" id="KW-0239">DNA-directed DNA polymerase</keyword>
<evidence type="ECO:0000256" key="4">
    <source>
        <dbReference type="ARBA" id="ARBA00022485"/>
    </source>
</evidence>
<dbReference type="EMBL" id="JARBJD010000082">
    <property type="protein sequence ID" value="KAK2954085.1"/>
    <property type="molecule type" value="Genomic_DNA"/>
</dbReference>
<evidence type="ECO:0000256" key="6">
    <source>
        <dbReference type="ARBA" id="ARBA00022695"/>
    </source>
</evidence>
<dbReference type="SUPFAM" id="SSF56672">
    <property type="entry name" value="DNA/RNA polymerases"/>
    <property type="match status" value="1"/>
</dbReference>
<evidence type="ECO:0000256" key="5">
    <source>
        <dbReference type="ARBA" id="ARBA00022679"/>
    </source>
</evidence>
<dbReference type="InterPro" id="IPR050240">
    <property type="entry name" value="DNA_pol_type-B"/>
</dbReference>
<dbReference type="InterPro" id="IPR043502">
    <property type="entry name" value="DNA/RNA_pol_sf"/>
</dbReference>
<reference evidence="23 24" key="1">
    <citation type="journal article" date="2022" name="bioRxiv">
        <title>Genomics of Preaxostyla Flagellates Illuminates Evolutionary Transitions and the Path Towards Mitochondrial Loss.</title>
        <authorList>
            <person name="Novak L.V.F."/>
            <person name="Treitli S.C."/>
            <person name="Pyrih J."/>
            <person name="Halakuc P."/>
            <person name="Pipaliya S.V."/>
            <person name="Vacek V."/>
            <person name="Brzon O."/>
            <person name="Soukal P."/>
            <person name="Eme L."/>
            <person name="Dacks J.B."/>
            <person name="Karnkowska A."/>
            <person name="Elias M."/>
            <person name="Hampl V."/>
        </authorList>
    </citation>
    <scope>NUCLEOTIDE SEQUENCE [LARGE SCALE GENOMIC DNA]</scope>
    <source>
        <strain evidence="23">NAU3</strain>
        <tissue evidence="23">Gut</tissue>
    </source>
</reference>
<evidence type="ECO:0000256" key="16">
    <source>
        <dbReference type="ARBA" id="ARBA00023125"/>
    </source>
</evidence>
<dbReference type="Gene3D" id="1.10.287.690">
    <property type="entry name" value="Helix hairpin bin"/>
    <property type="match status" value="1"/>
</dbReference>
<organism evidence="23 24">
    <name type="scientific">Blattamonas nauphoetae</name>
    <dbReference type="NCBI Taxonomy" id="2049346"/>
    <lineage>
        <taxon>Eukaryota</taxon>
        <taxon>Metamonada</taxon>
        <taxon>Preaxostyla</taxon>
        <taxon>Oxymonadida</taxon>
        <taxon>Blattamonas</taxon>
    </lineage>
</organism>
<dbReference type="Pfam" id="PF00136">
    <property type="entry name" value="DNA_pol_B"/>
    <property type="match status" value="1"/>
</dbReference>
<dbReference type="PRINTS" id="PR00106">
    <property type="entry name" value="DNAPOLB"/>
</dbReference>
<dbReference type="GO" id="GO:0016787">
    <property type="term" value="F:hydrolase activity"/>
    <property type="evidence" value="ECO:0007669"/>
    <property type="project" value="UniProtKB-KW"/>
</dbReference>
<keyword evidence="8 19" id="KW-0479">Metal-binding</keyword>
<dbReference type="EC" id="2.7.7.7" evidence="19"/>
<comment type="catalytic activity">
    <reaction evidence="18 19">
        <text>DNA(n) + a 2'-deoxyribonucleoside 5'-triphosphate = DNA(n+1) + diphosphate</text>
        <dbReference type="Rhea" id="RHEA:22508"/>
        <dbReference type="Rhea" id="RHEA-COMP:17339"/>
        <dbReference type="Rhea" id="RHEA-COMP:17340"/>
        <dbReference type="ChEBI" id="CHEBI:33019"/>
        <dbReference type="ChEBI" id="CHEBI:61560"/>
        <dbReference type="ChEBI" id="CHEBI:173112"/>
        <dbReference type="EC" id="2.7.7.7"/>
    </reaction>
</comment>
<dbReference type="Gene3D" id="3.30.342.10">
    <property type="entry name" value="DNA Polymerase, chain B, domain 1"/>
    <property type="match status" value="1"/>
</dbReference>
<comment type="subcellular location">
    <subcellularLocation>
        <location evidence="2 19">Nucleus</location>
    </subcellularLocation>
</comment>
<keyword evidence="5 19" id="KW-0808">Transferase</keyword>
<dbReference type="Gene3D" id="1.10.132.60">
    <property type="entry name" value="DNA polymerase family B, C-terminal domain"/>
    <property type="match status" value="1"/>
</dbReference>
<keyword evidence="4 19" id="KW-0004">4Fe-4S</keyword>
<keyword evidence="17 19" id="KW-0539">Nucleus</keyword>
<comment type="similarity">
    <text evidence="3 19">Belongs to the DNA polymerase type-B family.</text>
</comment>
<evidence type="ECO:0000259" key="20">
    <source>
        <dbReference type="Pfam" id="PF00136"/>
    </source>
</evidence>
<evidence type="ECO:0000256" key="13">
    <source>
        <dbReference type="ARBA" id="ARBA00022932"/>
    </source>
</evidence>
<evidence type="ECO:0000259" key="21">
    <source>
        <dbReference type="Pfam" id="PF03104"/>
    </source>
</evidence>
<dbReference type="InterPro" id="IPR017964">
    <property type="entry name" value="DNA-dir_DNA_pol_B_CS"/>
</dbReference>
<feature type="domain" description="DNA-directed DNA polymerase family B multifunctional" evidence="20">
    <location>
        <begin position="449"/>
        <end position="879"/>
    </location>
</feature>
<evidence type="ECO:0000256" key="2">
    <source>
        <dbReference type="ARBA" id="ARBA00004123"/>
    </source>
</evidence>
<evidence type="ECO:0000313" key="23">
    <source>
        <dbReference type="EMBL" id="KAK2954085.1"/>
    </source>
</evidence>
<evidence type="ECO:0000256" key="18">
    <source>
        <dbReference type="ARBA" id="ARBA00049244"/>
    </source>
</evidence>
<dbReference type="PANTHER" id="PTHR10322">
    <property type="entry name" value="DNA POLYMERASE CATALYTIC SUBUNIT"/>
    <property type="match status" value="1"/>
</dbReference>
<keyword evidence="16 19" id="KW-0238">DNA-binding</keyword>
<evidence type="ECO:0000256" key="11">
    <source>
        <dbReference type="ARBA" id="ARBA00022833"/>
    </source>
</evidence>
<keyword evidence="9 19" id="KW-0863">Zinc-finger</keyword>
<dbReference type="InterPro" id="IPR006133">
    <property type="entry name" value="DNA-dir_DNA_pol_B_exonuc"/>
</dbReference>
<dbReference type="NCBIfam" id="TIGR00592">
    <property type="entry name" value="pol2"/>
    <property type="match status" value="1"/>
</dbReference>
<comment type="cofactor">
    <cofactor evidence="1 19">
        <name>[4Fe-4S] cluster</name>
        <dbReference type="ChEBI" id="CHEBI:49883"/>
    </cofactor>
</comment>
<dbReference type="InterPro" id="IPR042087">
    <property type="entry name" value="DNA_pol_B_thumb"/>
</dbReference>